<dbReference type="GO" id="GO:0010181">
    <property type="term" value="F:FMN binding"/>
    <property type="evidence" value="ECO:0007669"/>
    <property type="project" value="UniProtKB-UniRule"/>
</dbReference>
<sequence>MAQYTKNPPLIETAVLSDPLAQFERWFADAEGAGLVEPTAMVLATVDADGQPSARVVLYKGWHQGGLCFYTNYDSRKGEALAANPRAAATFWWDRLERSVRFEGQVRKLPESLSEQYFHSRPRGSQIGAWTSRQSQVVASREQLDARLADNERRYAEGEVPLPPYWGGYALVPERVEFWQGRLNRLHDRLRYRRAGESWLLERLEP</sequence>
<keyword evidence="6 7" id="KW-0664">Pyridoxine biosynthesis</keyword>
<dbReference type="InterPro" id="IPR011576">
    <property type="entry name" value="Pyridox_Oxase_N"/>
</dbReference>
<feature type="binding site" evidence="7">
    <location>
        <position position="125"/>
    </location>
    <ligand>
        <name>substrate</name>
    </ligand>
</feature>
<dbReference type="InterPro" id="IPR019740">
    <property type="entry name" value="Pyridox_Oxase_CS"/>
</dbReference>
<dbReference type="FunCoup" id="A0A3N0VKT2">
    <property type="interactions" value="479"/>
</dbReference>
<dbReference type="Gene3D" id="2.30.110.10">
    <property type="entry name" value="Electron Transport, Fmn-binding Protein, Chain A"/>
    <property type="match status" value="1"/>
</dbReference>
<comment type="pathway">
    <text evidence="7">Cofactor metabolism; pyridoxal 5'-phosphate salvage; pyridoxal 5'-phosphate from pyridoxine 5'-phosphate: step 1/1.</text>
</comment>
<comment type="caution">
    <text evidence="11">The sequence shown here is derived from an EMBL/GenBank/DDBJ whole genome shotgun (WGS) entry which is preliminary data.</text>
</comment>
<keyword evidence="4 7" id="KW-0288">FMN</keyword>
<evidence type="ECO:0000259" key="9">
    <source>
        <dbReference type="Pfam" id="PF01243"/>
    </source>
</evidence>
<comment type="similarity">
    <text evidence="1 7">Belongs to the pyridoxamine 5'-phosphate oxidase family.</text>
</comment>
<evidence type="ECO:0000256" key="1">
    <source>
        <dbReference type="ARBA" id="ARBA00007301"/>
    </source>
</evidence>
<feature type="binding site" evidence="7 8">
    <location>
        <position position="189"/>
    </location>
    <ligand>
        <name>FMN</name>
        <dbReference type="ChEBI" id="CHEBI:58210"/>
    </ligand>
</feature>
<dbReference type="NCBIfam" id="NF004231">
    <property type="entry name" value="PRK05679.1"/>
    <property type="match status" value="1"/>
</dbReference>
<feature type="domain" description="Pyridoxine 5'-phosphate oxidase dimerisation C-terminal" evidence="10">
    <location>
        <begin position="166"/>
        <end position="206"/>
    </location>
</feature>
<protein>
    <recommendedName>
        <fullName evidence="7">Pyridoxine/pyridoxamine 5'-phosphate oxidase</fullName>
        <ecNumber evidence="7">1.4.3.5</ecNumber>
    </recommendedName>
    <alternativeName>
        <fullName evidence="7">PNP/PMP oxidase</fullName>
        <shortName evidence="7">PNPOx</shortName>
    </alternativeName>
    <alternativeName>
        <fullName evidence="7">Pyridoxal 5'-phosphate synthase</fullName>
    </alternativeName>
</protein>
<evidence type="ECO:0000256" key="5">
    <source>
        <dbReference type="ARBA" id="ARBA00023002"/>
    </source>
</evidence>
<dbReference type="InParanoid" id="A0A3N0VKT2"/>
<evidence type="ECO:0000256" key="7">
    <source>
        <dbReference type="HAMAP-Rule" id="MF_01629"/>
    </source>
</evidence>
<dbReference type="PROSITE" id="PS01064">
    <property type="entry name" value="PYRIDOX_OXIDASE"/>
    <property type="match status" value="1"/>
</dbReference>
<evidence type="ECO:0000256" key="2">
    <source>
        <dbReference type="ARBA" id="ARBA00011738"/>
    </source>
</evidence>
<evidence type="ECO:0000313" key="12">
    <source>
        <dbReference type="Proteomes" id="UP000282106"/>
    </source>
</evidence>
<feature type="binding site" evidence="7">
    <location>
        <position position="117"/>
    </location>
    <ligand>
        <name>substrate</name>
    </ligand>
</feature>
<dbReference type="HAMAP" id="MF_01629">
    <property type="entry name" value="PdxH"/>
    <property type="match status" value="1"/>
</dbReference>
<keyword evidence="12" id="KW-1185">Reference proteome</keyword>
<dbReference type="EMBL" id="RJVO01000001">
    <property type="protein sequence ID" value="ROH93376.1"/>
    <property type="molecule type" value="Genomic_DNA"/>
</dbReference>
<feature type="binding site" evidence="7">
    <location>
        <position position="121"/>
    </location>
    <ligand>
        <name>substrate</name>
    </ligand>
</feature>
<dbReference type="SUPFAM" id="SSF50475">
    <property type="entry name" value="FMN-binding split barrel"/>
    <property type="match status" value="1"/>
</dbReference>
<comment type="function">
    <text evidence="7">Catalyzes the oxidation of either pyridoxine 5'-phosphate (PNP) or pyridoxamine 5'-phosphate (PMP) into pyridoxal 5'-phosphate (PLP).</text>
</comment>
<feature type="binding site" evidence="7 8">
    <location>
        <position position="77"/>
    </location>
    <ligand>
        <name>FMN</name>
        <dbReference type="ChEBI" id="CHEBI:58210"/>
    </ligand>
</feature>
<dbReference type="AlphaFoldDB" id="A0A3N0VKT2"/>
<dbReference type="RefSeq" id="WP_123210231.1">
    <property type="nucleotide sequence ID" value="NZ_RJVO01000001.1"/>
</dbReference>
<feature type="domain" description="Pyridoxamine 5'-phosphate oxidase N-terminal" evidence="9">
    <location>
        <begin position="35"/>
        <end position="145"/>
    </location>
</feature>
<feature type="binding site" evidence="7">
    <location>
        <position position="60"/>
    </location>
    <ligand>
        <name>substrate</name>
    </ligand>
</feature>
<feature type="binding site" evidence="7 8">
    <location>
        <begin position="134"/>
        <end position="135"/>
    </location>
    <ligand>
        <name>FMN</name>
        <dbReference type="ChEBI" id="CHEBI:58210"/>
    </ligand>
</feature>
<feature type="binding site" evidence="7">
    <location>
        <begin position="185"/>
        <end position="187"/>
    </location>
    <ligand>
        <name>substrate</name>
    </ligand>
</feature>
<evidence type="ECO:0000259" key="10">
    <source>
        <dbReference type="Pfam" id="PF10590"/>
    </source>
</evidence>
<dbReference type="GO" id="GO:0004733">
    <property type="term" value="F:pyridoxamine phosphate oxidase activity"/>
    <property type="evidence" value="ECO:0007669"/>
    <property type="project" value="UniProtKB-UniRule"/>
</dbReference>
<evidence type="ECO:0000256" key="6">
    <source>
        <dbReference type="ARBA" id="ARBA00023096"/>
    </source>
</evidence>
<dbReference type="EC" id="1.4.3.5" evidence="7"/>
<proteinExistence type="inferred from homology"/>
<dbReference type="PANTHER" id="PTHR10851:SF0">
    <property type="entry name" value="PYRIDOXINE-5'-PHOSPHATE OXIDASE"/>
    <property type="match status" value="1"/>
</dbReference>
<dbReference type="PIRSF" id="PIRSF000190">
    <property type="entry name" value="Pyd_amn-ph_oxd"/>
    <property type="match status" value="1"/>
</dbReference>
<comment type="cofactor">
    <cofactor evidence="7 8">
        <name>FMN</name>
        <dbReference type="ChEBI" id="CHEBI:58210"/>
    </cofactor>
    <text evidence="7 8">Binds 1 FMN per subunit.</text>
</comment>
<dbReference type="UniPathway" id="UPA01068">
    <property type="reaction ID" value="UER00304"/>
</dbReference>
<comment type="caution">
    <text evidence="7">Lacks conserved residue(s) required for the propagation of feature annotation.</text>
</comment>
<organism evidence="11 12">
    <name type="scientific">Stagnimonas aquatica</name>
    <dbReference type="NCBI Taxonomy" id="2689987"/>
    <lineage>
        <taxon>Bacteria</taxon>
        <taxon>Pseudomonadati</taxon>
        <taxon>Pseudomonadota</taxon>
        <taxon>Gammaproteobacteria</taxon>
        <taxon>Nevskiales</taxon>
        <taxon>Nevskiaceae</taxon>
        <taxon>Stagnimonas</taxon>
    </lineage>
</organism>
<comment type="catalytic activity">
    <reaction evidence="7">
        <text>pyridoxine 5'-phosphate + O2 = pyridoxal 5'-phosphate + H2O2</text>
        <dbReference type="Rhea" id="RHEA:15149"/>
        <dbReference type="ChEBI" id="CHEBI:15379"/>
        <dbReference type="ChEBI" id="CHEBI:16240"/>
        <dbReference type="ChEBI" id="CHEBI:58589"/>
        <dbReference type="ChEBI" id="CHEBI:597326"/>
        <dbReference type="EC" id="1.4.3.5"/>
    </reaction>
</comment>
<keyword evidence="5 7" id="KW-0560">Oxidoreductase</keyword>
<evidence type="ECO:0000256" key="8">
    <source>
        <dbReference type="PIRSR" id="PIRSR000190-2"/>
    </source>
</evidence>
<keyword evidence="3 7" id="KW-0285">Flavoprotein</keyword>
<feature type="binding site" evidence="7 8">
    <location>
        <begin position="70"/>
        <end position="71"/>
    </location>
    <ligand>
        <name>FMN</name>
        <dbReference type="ChEBI" id="CHEBI:58210"/>
    </ligand>
</feature>
<feature type="binding site" evidence="7 8">
    <location>
        <position position="179"/>
    </location>
    <ligand>
        <name>FMN</name>
        <dbReference type="ChEBI" id="CHEBI:58210"/>
    </ligand>
</feature>
<dbReference type="GO" id="GO:0008615">
    <property type="term" value="P:pyridoxine biosynthetic process"/>
    <property type="evidence" value="ECO:0007669"/>
    <property type="project" value="UniProtKB-UniRule"/>
</dbReference>
<dbReference type="Pfam" id="PF10590">
    <property type="entry name" value="PNP_phzG_C"/>
    <property type="match status" value="1"/>
</dbReference>
<reference evidence="11 12" key="1">
    <citation type="submission" date="2018-10" db="EMBL/GenBank/DDBJ databases">
        <authorList>
            <person name="Chen W.-M."/>
        </authorList>
    </citation>
    <scope>NUCLEOTIDE SEQUENCE [LARGE SCALE GENOMIC DNA]</scope>
    <source>
        <strain evidence="11 12">THS-13</strain>
    </source>
</reference>
<feature type="binding site" evidence="7 8">
    <location>
        <position position="76"/>
    </location>
    <ligand>
        <name>FMN</name>
        <dbReference type="ChEBI" id="CHEBI:58210"/>
    </ligand>
</feature>
<dbReference type="NCBIfam" id="TIGR00558">
    <property type="entry name" value="pdxH"/>
    <property type="match status" value="1"/>
</dbReference>
<comment type="pathway">
    <text evidence="7">Cofactor metabolism; pyridoxal 5'-phosphate salvage; pyridoxal 5'-phosphate from pyridoxamine 5'-phosphate: step 1/1.</text>
</comment>
<evidence type="ECO:0000256" key="4">
    <source>
        <dbReference type="ARBA" id="ARBA00022643"/>
    </source>
</evidence>
<dbReference type="Pfam" id="PF01243">
    <property type="entry name" value="PNPOx_N"/>
    <property type="match status" value="1"/>
</dbReference>
<gene>
    <name evidence="7 11" type="primary">pdxH</name>
    <name evidence="11" type="ORF">ED208_02335</name>
</gene>
<dbReference type="Proteomes" id="UP000282106">
    <property type="component" value="Unassembled WGS sequence"/>
</dbReference>
<evidence type="ECO:0000256" key="3">
    <source>
        <dbReference type="ARBA" id="ARBA00022630"/>
    </source>
</evidence>
<comment type="subunit">
    <text evidence="2 7">Homodimer.</text>
</comment>
<accession>A0A3N0VKT2</accession>
<dbReference type="InterPro" id="IPR019576">
    <property type="entry name" value="Pyridoxamine_oxidase_dimer_C"/>
</dbReference>
<dbReference type="PANTHER" id="PTHR10851">
    <property type="entry name" value="PYRIDOXINE-5-PHOSPHATE OXIDASE"/>
    <property type="match status" value="1"/>
</dbReference>
<comment type="catalytic activity">
    <reaction evidence="7">
        <text>pyridoxamine 5'-phosphate + O2 + H2O = pyridoxal 5'-phosphate + H2O2 + NH4(+)</text>
        <dbReference type="Rhea" id="RHEA:15817"/>
        <dbReference type="ChEBI" id="CHEBI:15377"/>
        <dbReference type="ChEBI" id="CHEBI:15379"/>
        <dbReference type="ChEBI" id="CHEBI:16240"/>
        <dbReference type="ChEBI" id="CHEBI:28938"/>
        <dbReference type="ChEBI" id="CHEBI:58451"/>
        <dbReference type="ChEBI" id="CHEBI:597326"/>
        <dbReference type="EC" id="1.4.3.5"/>
    </reaction>
</comment>
<dbReference type="FunFam" id="2.30.110.10:FF:000020">
    <property type="entry name" value="PNPO isoform 11"/>
    <property type="match status" value="1"/>
</dbReference>
<name>A0A3N0VKT2_9GAMM</name>
<dbReference type="InterPro" id="IPR000659">
    <property type="entry name" value="Pyridox_Oxase"/>
</dbReference>
<evidence type="ECO:0000313" key="11">
    <source>
        <dbReference type="EMBL" id="ROH93376.1"/>
    </source>
</evidence>
<feature type="binding site" evidence="7 8">
    <location>
        <begin position="55"/>
        <end position="60"/>
    </location>
    <ligand>
        <name>FMN</name>
        <dbReference type="ChEBI" id="CHEBI:58210"/>
    </ligand>
</feature>
<dbReference type="InterPro" id="IPR012349">
    <property type="entry name" value="Split_barrel_FMN-bd"/>
</dbReference>